<dbReference type="InterPro" id="IPR051127">
    <property type="entry name" value="Fungal_SecMet_Regulators"/>
</dbReference>
<name>A0A401KNF9_ASPAW</name>
<evidence type="ECO:0000256" key="6">
    <source>
        <dbReference type="SAM" id="MobiDB-lite"/>
    </source>
</evidence>
<organism evidence="8 9">
    <name type="scientific">Aspergillus awamori</name>
    <name type="common">Black koji mold</name>
    <dbReference type="NCBI Taxonomy" id="105351"/>
    <lineage>
        <taxon>Eukaryota</taxon>
        <taxon>Fungi</taxon>
        <taxon>Dikarya</taxon>
        <taxon>Ascomycota</taxon>
        <taxon>Pezizomycotina</taxon>
        <taxon>Eurotiomycetes</taxon>
        <taxon>Eurotiomycetidae</taxon>
        <taxon>Eurotiales</taxon>
        <taxon>Aspergillaceae</taxon>
        <taxon>Aspergillus</taxon>
    </lineage>
</organism>
<dbReference type="GO" id="GO:0005634">
    <property type="term" value="C:nucleus"/>
    <property type="evidence" value="ECO:0007669"/>
    <property type="project" value="TreeGrafter"/>
</dbReference>
<reference evidence="8 9" key="1">
    <citation type="submission" date="2016-09" db="EMBL/GenBank/DDBJ databases">
        <title>Aspergillus awamori IFM 58123T.</title>
        <authorList>
            <person name="Kusuya Y."/>
            <person name="Shimizu M."/>
            <person name="Takahashi H."/>
            <person name="Yaguchi T."/>
        </authorList>
    </citation>
    <scope>NUCLEOTIDE SEQUENCE [LARGE SCALE GENOMIC DNA]</scope>
    <source>
        <strain evidence="8 9">IFM 58123</strain>
    </source>
</reference>
<dbReference type="AlphaFoldDB" id="A0A401KNF9"/>
<evidence type="ECO:0000259" key="7">
    <source>
        <dbReference type="Pfam" id="PF04082"/>
    </source>
</evidence>
<dbReference type="PANTHER" id="PTHR47424">
    <property type="entry name" value="REGULATORY PROTEIN GAL4"/>
    <property type="match status" value="1"/>
</dbReference>
<keyword evidence="9" id="KW-1185">Reference proteome</keyword>
<dbReference type="InterPro" id="IPR007219">
    <property type="entry name" value="XnlR_reg_dom"/>
</dbReference>
<proteinExistence type="inferred from homology"/>
<accession>A0A401KNF9</accession>
<dbReference type="STRING" id="105351.A0A401KNF9"/>
<evidence type="ECO:0000313" key="8">
    <source>
        <dbReference type="EMBL" id="GCB20776.1"/>
    </source>
</evidence>
<evidence type="ECO:0000256" key="1">
    <source>
        <dbReference type="ARBA" id="ARBA00023015"/>
    </source>
</evidence>
<dbReference type="EMBL" id="BDHI01000007">
    <property type="protein sequence ID" value="GCB20776.1"/>
    <property type="molecule type" value="Genomic_DNA"/>
</dbReference>
<dbReference type="GO" id="GO:0006351">
    <property type="term" value="P:DNA-templated transcription"/>
    <property type="evidence" value="ECO:0007669"/>
    <property type="project" value="InterPro"/>
</dbReference>
<dbReference type="Proteomes" id="UP000286921">
    <property type="component" value="Unassembled WGS sequence"/>
</dbReference>
<feature type="domain" description="Xylanolytic transcriptional activator regulatory" evidence="7">
    <location>
        <begin position="420"/>
        <end position="678"/>
    </location>
</feature>
<sequence>MARDVQARLTYLQWQPSYTHTRPYRIGVFSGRRKRNADRDKTTNLVFHVADHPETIRDIRGLIDAPPFDLDINGFAYKRCPPPAITKPYEYSDPQKINDIFLPECEAILKEHVNGADEVKIFDWKIRKKKSAKEKRTRNPNLQGFARQVHIDTLLTRDEIGTPTMERIRNHLPEESQHLLSGRVQLIILWRPISGPIEDHPMAVCDGQTMDATKLIETDMIRGNYTGTMLYPQYEANSARRWYYMSEQETQDVLLFKGFDTKEDSVKCEWLNTLPFNSPYPSQAGGFEEACLLLIETLKAARTSSSKPFDCARSQPDTTEPTASVPRHPFSTFGTPAEISLSNEEFSSLPSEGLIDASTGSQFVRQIESAATGTLASNRKHNKALQTLPRLPLLIENKVFYETLFVLPTRRVADDLFTKYWEHIDPIFPWLDQGTITANYDMVWGDLALDMNEKAFHCILNLIFATSSMIGTTNEVYTHTQCASVYFDRAKQLMSFNLMEMHNLEVIQIFLLSAVYLQHTNLAQEFVQNIGLAIQIARTLGVQSRESCRLLTNKHEQDLAMRVWFGCIIMDRIAAMTFGSKPQISHEIVKKSAVPPTSAATQQVLRPNTPSSINGDFYSAFCHLHVILGDILESLYPLSSEHPSSPEFGASIPTEKDDILAPQKLTDLFRIESDLSTWYSGLPPQLQVGIGRTDSRIANVLHARYLCVRLLFFRPFFFQSCKPRNRSHEKTSGPSDEQVIQIVAESCHTKCISSARDIVDFFKDLNNRQTAMSDRNTFPSHWYIISYKQLTLQDIYMAATVLIAEYLCPITQSHIPISEIDDLLDQVDDILKCCEPSTNIAHKCRVTLKQLNEKVKSTQREVDQPQGLESSRSTGEVSLEDFNYDFGPEGLIMNPLDSYPFSWNDWPISLADIADEGPGGAFRMPY</sequence>
<dbReference type="CDD" id="cd12148">
    <property type="entry name" value="fungal_TF_MHR"/>
    <property type="match status" value="1"/>
</dbReference>
<keyword evidence="3" id="KW-0804">Transcription</keyword>
<dbReference type="InterPro" id="IPR044053">
    <property type="entry name" value="AsaB-like"/>
</dbReference>
<evidence type="ECO:0000256" key="3">
    <source>
        <dbReference type="ARBA" id="ARBA00023163"/>
    </source>
</evidence>
<evidence type="ECO:0000256" key="4">
    <source>
        <dbReference type="ARBA" id="ARBA00023242"/>
    </source>
</evidence>
<evidence type="ECO:0000256" key="2">
    <source>
        <dbReference type="ARBA" id="ARBA00023125"/>
    </source>
</evidence>
<feature type="region of interest" description="Disordered" evidence="6">
    <location>
        <begin position="307"/>
        <end position="329"/>
    </location>
</feature>
<gene>
    <name evidence="8" type="ORF">AAWM_03661</name>
</gene>
<protein>
    <submittedName>
        <fullName evidence="8">Uncharacterized transcriptional regulatory protein C530.05</fullName>
    </submittedName>
</protein>
<keyword evidence="1" id="KW-0805">Transcription regulation</keyword>
<dbReference type="GO" id="GO:0008270">
    <property type="term" value="F:zinc ion binding"/>
    <property type="evidence" value="ECO:0007669"/>
    <property type="project" value="InterPro"/>
</dbReference>
<dbReference type="GO" id="GO:0016491">
    <property type="term" value="F:oxidoreductase activity"/>
    <property type="evidence" value="ECO:0007669"/>
    <property type="project" value="InterPro"/>
</dbReference>
<keyword evidence="2" id="KW-0238">DNA-binding</keyword>
<dbReference type="PANTHER" id="PTHR47424:SF3">
    <property type="entry name" value="REGULATORY PROTEIN GAL4"/>
    <property type="match status" value="1"/>
</dbReference>
<dbReference type="Pfam" id="PF04082">
    <property type="entry name" value="Fungal_trans"/>
    <property type="match status" value="1"/>
</dbReference>
<evidence type="ECO:0000256" key="5">
    <source>
        <dbReference type="ARBA" id="ARBA00023604"/>
    </source>
</evidence>
<dbReference type="GO" id="GO:0000981">
    <property type="term" value="F:DNA-binding transcription factor activity, RNA polymerase II-specific"/>
    <property type="evidence" value="ECO:0007669"/>
    <property type="project" value="TreeGrafter"/>
</dbReference>
<dbReference type="GO" id="GO:0000978">
    <property type="term" value="F:RNA polymerase II cis-regulatory region sequence-specific DNA binding"/>
    <property type="evidence" value="ECO:0007669"/>
    <property type="project" value="TreeGrafter"/>
</dbReference>
<comment type="similarity">
    <text evidence="5">Belongs to the asaB hydroxylase/desaturase family.</text>
</comment>
<feature type="region of interest" description="Disordered" evidence="6">
    <location>
        <begin position="855"/>
        <end position="874"/>
    </location>
</feature>
<dbReference type="GO" id="GO:0000435">
    <property type="term" value="P:positive regulation of transcription from RNA polymerase II promoter by galactose"/>
    <property type="evidence" value="ECO:0007669"/>
    <property type="project" value="TreeGrafter"/>
</dbReference>
<dbReference type="NCBIfam" id="NF041278">
    <property type="entry name" value="CmcJ_NvfI_EfuI"/>
    <property type="match status" value="1"/>
</dbReference>
<evidence type="ECO:0000313" key="9">
    <source>
        <dbReference type="Proteomes" id="UP000286921"/>
    </source>
</evidence>
<comment type="caution">
    <text evidence="8">The sequence shown here is derived from an EMBL/GenBank/DDBJ whole genome shotgun (WGS) entry which is preliminary data.</text>
</comment>
<keyword evidence="4" id="KW-0539">Nucleus</keyword>